<dbReference type="RefSeq" id="WP_094540465.1">
    <property type="nucleotide sequence ID" value="NZ_JBHEER010000021.1"/>
</dbReference>
<evidence type="ECO:0000313" key="2">
    <source>
        <dbReference type="Proteomes" id="UP000216478"/>
    </source>
</evidence>
<accession>A0A256FET0</accession>
<name>A0A256FET0_9HYPH</name>
<sequence length="115" mass="12273">MPGKHKPETTISPDRLRIIAEAINPHASDNWLRGFEIAVSIRPRASEADILAVAANINAEAASYELGVAAGFATAQEALERRASEFHANLNAKLANFEANVTGEPEPAADQPTLN</sequence>
<comment type="caution">
    <text evidence="1">The sequence shown here is derived from an EMBL/GenBank/DDBJ whole genome shotgun (WGS) entry which is preliminary data.</text>
</comment>
<protein>
    <submittedName>
        <fullName evidence="1">Uncharacterized protein</fullName>
    </submittedName>
</protein>
<dbReference type="AlphaFoldDB" id="A0A256FET0"/>
<reference evidence="1 2" key="1">
    <citation type="submission" date="2017-07" db="EMBL/GenBank/DDBJ databases">
        <title>Phylogenetic study on the rhizospheric bacterium Ochrobactrum sp. A44.</title>
        <authorList>
            <person name="Krzyzanowska D.M."/>
            <person name="Ossowicki A."/>
            <person name="Rajewska M."/>
            <person name="Maciag T."/>
            <person name="Kaczynski Z."/>
            <person name="Czerwicka M."/>
            <person name="Jafra S."/>
        </authorList>
    </citation>
    <scope>NUCLEOTIDE SEQUENCE [LARGE SCALE GENOMIC DNA]</scope>
    <source>
        <strain evidence="1 2">OgA9a</strain>
    </source>
</reference>
<organism evidence="1 2">
    <name type="scientific">Brucella grignonensis</name>
    <dbReference type="NCBI Taxonomy" id="94627"/>
    <lineage>
        <taxon>Bacteria</taxon>
        <taxon>Pseudomonadati</taxon>
        <taxon>Pseudomonadota</taxon>
        <taxon>Alphaproteobacteria</taxon>
        <taxon>Hyphomicrobiales</taxon>
        <taxon>Brucellaceae</taxon>
        <taxon>Brucella/Ochrobactrum group</taxon>
        <taxon>Brucella</taxon>
    </lineage>
</organism>
<dbReference type="Proteomes" id="UP000216478">
    <property type="component" value="Unassembled WGS sequence"/>
</dbReference>
<keyword evidence="2" id="KW-1185">Reference proteome</keyword>
<dbReference type="EMBL" id="NNRL01000158">
    <property type="protein sequence ID" value="OYR13313.1"/>
    <property type="molecule type" value="Genomic_DNA"/>
</dbReference>
<evidence type="ECO:0000313" key="1">
    <source>
        <dbReference type="EMBL" id="OYR13313.1"/>
    </source>
</evidence>
<proteinExistence type="predicted"/>
<gene>
    <name evidence="1" type="ORF">CEV33_1038</name>
</gene>